<evidence type="ECO:0000256" key="2">
    <source>
        <dbReference type="SAM" id="Phobius"/>
    </source>
</evidence>
<feature type="transmembrane region" description="Helical" evidence="2">
    <location>
        <begin position="12"/>
        <end position="31"/>
    </location>
</feature>
<evidence type="ECO:0000256" key="1">
    <source>
        <dbReference type="SAM" id="MobiDB-lite"/>
    </source>
</evidence>
<keyword evidence="2" id="KW-0472">Membrane</keyword>
<dbReference type="KEGG" id="btur:DB313_03475"/>
<feature type="region of interest" description="Disordered" evidence="1">
    <location>
        <begin position="181"/>
        <end position="215"/>
    </location>
</feature>
<dbReference type="EMBL" id="CP028884">
    <property type="protein sequence ID" value="AYE36515.1"/>
    <property type="molecule type" value="Genomic_DNA"/>
</dbReference>
<feature type="compositionally biased region" description="Basic and acidic residues" evidence="1">
    <location>
        <begin position="193"/>
        <end position="215"/>
    </location>
</feature>
<keyword evidence="2" id="KW-1133">Transmembrane helix</keyword>
<proteinExistence type="predicted"/>
<protein>
    <submittedName>
        <fullName evidence="3">Uncharacterized protein</fullName>
    </submittedName>
</protein>
<reference evidence="3 4" key="1">
    <citation type="journal article" date="2018" name="Infect. Genet. Evol.">
        <title>Genome-wide analysis of Borrelia turcica and 'Candidatus Borrelia tachyglossi' shows relapsing fever-like genomes with unique genomic links to Lyme disease Borrelia.</title>
        <authorList>
            <person name="Gofton A.W."/>
            <person name="Margos G."/>
            <person name="Fingerle V."/>
            <person name="Hepner S."/>
            <person name="Loh S.M."/>
            <person name="Ryan U."/>
            <person name="Irwin P."/>
            <person name="Oskam C.L."/>
        </authorList>
    </citation>
    <scope>NUCLEOTIDE SEQUENCE [LARGE SCALE GENOMIC DNA]</scope>
    <source>
        <strain evidence="3 4">IST7</strain>
    </source>
</reference>
<organism evidence="3 4">
    <name type="scientific">Borrelia turcica IST7</name>
    <dbReference type="NCBI Taxonomy" id="1104446"/>
    <lineage>
        <taxon>Bacteria</taxon>
        <taxon>Pseudomonadati</taxon>
        <taxon>Spirochaetota</taxon>
        <taxon>Spirochaetia</taxon>
        <taxon>Spirochaetales</taxon>
        <taxon>Borreliaceae</taxon>
        <taxon>Borrelia</taxon>
    </lineage>
</organism>
<dbReference type="Proteomes" id="UP000275571">
    <property type="component" value="Chromosome"/>
</dbReference>
<keyword evidence="4" id="KW-1185">Reference proteome</keyword>
<dbReference type="OrthoDB" id="350500at2"/>
<sequence length="215" mass="24841">MASTKMLKISISSINILKYTIILIVLILICCKDKNINYDKRIKKILDNNKIEYRIDKENDFIVFKPLDGTTIEIIIRSKLNSYQNSKIREIFGVVETFDVNSNRINEISESLMNDSYNNRVFGSWEIIHDPERGNNSLVYIVKAEENAKEIFLLDVLAEVASTIDIFKKVIKSNDTEISNIKNEPSELDNELQETKKDDMKGDTVEEELQKIKAK</sequence>
<keyword evidence="2" id="KW-0812">Transmembrane</keyword>
<name>A0A386PN41_9SPIR</name>
<accession>A0A386PN41</accession>
<evidence type="ECO:0000313" key="3">
    <source>
        <dbReference type="EMBL" id="AYE36515.1"/>
    </source>
</evidence>
<evidence type="ECO:0000313" key="4">
    <source>
        <dbReference type="Proteomes" id="UP000275571"/>
    </source>
</evidence>
<gene>
    <name evidence="3" type="ORF">DB313_03475</name>
</gene>
<dbReference type="AlphaFoldDB" id="A0A386PN41"/>